<name>I3UU84_PSEPU</name>
<dbReference type="HOGENOM" id="CLU_3275390_0_0_6"/>
<gene>
    <name evidence="1" type="ORF">YSA_04232</name>
</gene>
<protein>
    <submittedName>
        <fullName evidence="1">Uncharacterized protein</fullName>
    </submittedName>
</protein>
<accession>I3UU84</accession>
<proteinExistence type="predicted"/>
<dbReference type="KEGG" id="ppi:YSA_04232"/>
<organism evidence="1 2">
    <name type="scientific">Pseudomonas putida ND6</name>
    <dbReference type="NCBI Taxonomy" id="231023"/>
    <lineage>
        <taxon>Bacteria</taxon>
        <taxon>Pseudomonadati</taxon>
        <taxon>Pseudomonadota</taxon>
        <taxon>Gammaproteobacteria</taxon>
        <taxon>Pseudomonadales</taxon>
        <taxon>Pseudomonadaceae</taxon>
        <taxon>Pseudomonas</taxon>
    </lineage>
</organism>
<reference evidence="1 2" key="1">
    <citation type="journal article" date="2012" name="J. Bacteriol.">
        <title>Complete Genome Sequence of the Naphthalene-Degrading Pseudomonas putida Strain ND6.</title>
        <authorList>
            <person name="Li S."/>
            <person name="Zhao H."/>
            <person name="Li Y."/>
            <person name="Niu S."/>
            <person name="Cai B."/>
        </authorList>
    </citation>
    <scope>NUCLEOTIDE SEQUENCE [LARGE SCALE GENOMIC DNA]</scope>
    <source>
        <strain evidence="1 2">ND6</strain>
    </source>
</reference>
<dbReference type="Proteomes" id="UP000005268">
    <property type="component" value="Chromosome"/>
</dbReference>
<dbReference type="AlphaFoldDB" id="I3UU84"/>
<sequence length="41" mass="4375">MAFSAGHLSVFGNVSIRDHGFQGSFITPDAVGIFHQLLGKD</sequence>
<evidence type="ECO:0000313" key="2">
    <source>
        <dbReference type="Proteomes" id="UP000005268"/>
    </source>
</evidence>
<evidence type="ECO:0000313" key="1">
    <source>
        <dbReference type="EMBL" id="AFK69055.1"/>
    </source>
</evidence>
<dbReference type="EMBL" id="CP003588">
    <property type="protein sequence ID" value="AFK69055.1"/>
    <property type="molecule type" value="Genomic_DNA"/>
</dbReference>